<name>A0A7W4XVW3_KINRA</name>
<organism evidence="2 3">
    <name type="scientific">Kineococcus radiotolerans</name>
    <dbReference type="NCBI Taxonomy" id="131568"/>
    <lineage>
        <taxon>Bacteria</taxon>
        <taxon>Bacillati</taxon>
        <taxon>Actinomycetota</taxon>
        <taxon>Actinomycetes</taxon>
        <taxon>Kineosporiales</taxon>
        <taxon>Kineosporiaceae</taxon>
        <taxon>Kineococcus</taxon>
    </lineage>
</organism>
<dbReference type="GO" id="GO:0016740">
    <property type="term" value="F:transferase activity"/>
    <property type="evidence" value="ECO:0007669"/>
    <property type="project" value="UniProtKB-KW"/>
</dbReference>
<evidence type="ECO:0000313" key="2">
    <source>
        <dbReference type="EMBL" id="MBB2899599.1"/>
    </source>
</evidence>
<feature type="domain" description="BioF2-like acetyltransferase" evidence="1">
    <location>
        <begin position="187"/>
        <end position="334"/>
    </location>
</feature>
<sequence>MAATGYVVERLDTGALTEAQLGEWEGLHGRQSGVGNPFCAPDWVLEWYRSYVPDASRRHLLWVRDPDGGLAGVAPMHEQVVGPRRLAVGRRLVPVGYGLGTALELPQVLTTDEHARAVHHAVVARTRDAGADWAELSVARDQVWFEPGWVEDTTAQAPHYTHRAARACVVLPLAGTWDEVRGGLKRNLKESLRRGRNRLTRSGRDWQVRTLEGAEVDGAAVQRFFALHAARAGFAGTSSSHPDAYADPTGRALLERLLPRLADTKAASLVELVVDGEVVAVQLALHAAGTSYLHSSGLDPEYWQFSAVTLLQAEVVRSAVARGDRVVNFSPGPNVAKMRWSERVHVVDDFAYATGTRASGLRFLAFTQLAAARQYRHAVAVARSNSPRA</sequence>
<proteinExistence type="predicted"/>
<dbReference type="AlphaFoldDB" id="A0A7W4XVW3"/>
<dbReference type="Proteomes" id="UP000533269">
    <property type="component" value="Unassembled WGS sequence"/>
</dbReference>
<dbReference type="EMBL" id="JACHVY010000001">
    <property type="protein sequence ID" value="MBB2899599.1"/>
    <property type="molecule type" value="Genomic_DNA"/>
</dbReference>
<comment type="caution">
    <text evidence="2">The sequence shown here is derived from an EMBL/GenBank/DDBJ whole genome shotgun (WGS) entry which is preliminary data.</text>
</comment>
<evidence type="ECO:0000313" key="3">
    <source>
        <dbReference type="Proteomes" id="UP000533269"/>
    </source>
</evidence>
<dbReference type="SUPFAM" id="SSF55729">
    <property type="entry name" value="Acyl-CoA N-acyltransferases (Nat)"/>
    <property type="match status" value="1"/>
</dbReference>
<reference evidence="2 3" key="2">
    <citation type="submission" date="2020-08" db="EMBL/GenBank/DDBJ databases">
        <authorList>
            <person name="Partida-Martinez L."/>
            <person name="Huntemann M."/>
            <person name="Clum A."/>
            <person name="Wang J."/>
            <person name="Palaniappan K."/>
            <person name="Ritter S."/>
            <person name="Chen I.-M."/>
            <person name="Stamatis D."/>
            <person name="Reddy T."/>
            <person name="O'Malley R."/>
            <person name="Daum C."/>
            <person name="Shapiro N."/>
            <person name="Ivanova N."/>
            <person name="Kyrpides N."/>
            <person name="Woyke T."/>
        </authorList>
    </citation>
    <scope>NUCLEOTIDE SEQUENCE [LARGE SCALE GENOMIC DNA]</scope>
    <source>
        <strain evidence="2 3">AS2.23</strain>
    </source>
</reference>
<accession>A0A7W4XVW3</accession>
<dbReference type="RefSeq" id="WP_183390201.1">
    <property type="nucleotide sequence ID" value="NZ_JACHVY010000001.1"/>
</dbReference>
<protein>
    <submittedName>
        <fullName evidence="2">CelD/BcsL family acetyltransferase involved in cellulose biosynthesis</fullName>
    </submittedName>
</protein>
<gene>
    <name evidence="2" type="ORF">FHR75_000387</name>
</gene>
<reference evidence="2 3" key="1">
    <citation type="submission" date="2020-08" db="EMBL/GenBank/DDBJ databases">
        <title>The Agave Microbiome: Exploring the role of microbial communities in plant adaptations to desert environments.</title>
        <authorList>
            <person name="Partida-Martinez L.P."/>
        </authorList>
    </citation>
    <scope>NUCLEOTIDE SEQUENCE [LARGE SCALE GENOMIC DNA]</scope>
    <source>
        <strain evidence="2 3">AS2.23</strain>
    </source>
</reference>
<evidence type="ECO:0000259" key="1">
    <source>
        <dbReference type="Pfam" id="PF13480"/>
    </source>
</evidence>
<dbReference type="InterPro" id="IPR038740">
    <property type="entry name" value="BioF2-like_GNAT_dom"/>
</dbReference>
<dbReference type="Gene3D" id="3.40.630.30">
    <property type="match status" value="1"/>
</dbReference>
<dbReference type="Pfam" id="PF13480">
    <property type="entry name" value="Acetyltransf_6"/>
    <property type="match status" value="1"/>
</dbReference>
<dbReference type="InterPro" id="IPR016181">
    <property type="entry name" value="Acyl_CoA_acyltransferase"/>
</dbReference>
<keyword evidence="2" id="KW-0808">Transferase</keyword>